<evidence type="ECO:0000256" key="2">
    <source>
        <dbReference type="ARBA" id="ARBA00022448"/>
    </source>
</evidence>
<dbReference type="InterPro" id="IPR036259">
    <property type="entry name" value="MFS_trans_sf"/>
</dbReference>
<dbReference type="GO" id="GO:0005335">
    <property type="term" value="F:serotonin:sodium:chloride symporter activity"/>
    <property type="evidence" value="ECO:0007669"/>
    <property type="project" value="TreeGrafter"/>
</dbReference>
<evidence type="ECO:0000259" key="7">
    <source>
        <dbReference type="PROSITE" id="PS50850"/>
    </source>
</evidence>
<gene>
    <name evidence="8" type="ORF">X975_01374</name>
</gene>
<comment type="subcellular location">
    <subcellularLocation>
        <location evidence="1">Membrane</location>
        <topology evidence="1">Multi-pass membrane protein</topology>
    </subcellularLocation>
</comment>
<organism evidence="8 9">
    <name type="scientific">Stegodyphus mimosarum</name>
    <name type="common">African social velvet spider</name>
    <dbReference type="NCBI Taxonomy" id="407821"/>
    <lineage>
        <taxon>Eukaryota</taxon>
        <taxon>Metazoa</taxon>
        <taxon>Ecdysozoa</taxon>
        <taxon>Arthropoda</taxon>
        <taxon>Chelicerata</taxon>
        <taxon>Arachnida</taxon>
        <taxon>Araneae</taxon>
        <taxon>Araneomorphae</taxon>
        <taxon>Entelegynae</taxon>
        <taxon>Eresoidea</taxon>
        <taxon>Eresidae</taxon>
        <taxon>Stegodyphus</taxon>
    </lineage>
</organism>
<dbReference type="SUPFAM" id="SSF103473">
    <property type="entry name" value="MFS general substrate transporter"/>
    <property type="match status" value="1"/>
</dbReference>
<evidence type="ECO:0000256" key="3">
    <source>
        <dbReference type="ARBA" id="ARBA00022692"/>
    </source>
</evidence>
<dbReference type="InterPro" id="IPR020846">
    <property type="entry name" value="MFS_dom"/>
</dbReference>
<dbReference type="OrthoDB" id="5086884at2759"/>
<dbReference type="STRING" id="407821.A0A087T4K8"/>
<feature type="transmembrane region" description="Helical" evidence="6">
    <location>
        <begin position="20"/>
        <end position="43"/>
    </location>
</feature>
<dbReference type="OMA" id="PLWLMES"/>
<dbReference type="PANTHER" id="PTHR23506">
    <property type="entry name" value="GH10249P"/>
    <property type="match status" value="1"/>
</dbReference>
<feature type="transmembrane region" description="Helical" evidence="6">
    <location>
        <begin position="49"/>
        <end position="67"/>
    </location>
</feature>
<feature type="transmembrane region" description="Helical" evidence="6">
    <location>
        <begin position="128"/>
        <end position="148"/>
    </location>
</feature>
<evidence type="ECO:0000313" key="9">
    <source>
        <dbReference type="Proteomes" id="UP000054359"/>
    </source>
</evidence>
<dbReference type="GO" id="GO:0043195">
    <property type="term" value="C:terminal bouton"/>
    <property type="evidence" value="ECO:0007669"/>
    <property type="project" value="TreeGrafter"/>
</dbReference>
<accession>A0A087T4K8</accession>
<evidence type="ECO:0000256" key="5">
    <source>
        <dbReference type="ARBA" id="ARBA00023136"/>
    </source>
</evidence>
<feature type="domain" description="Major facilitator superfamily (MFS) profile" evidence="7">
    <location>
        <begin position="90"/>
        <end position="190"/>
    </location>
</feature>
<dbReference type="AlphaFoldDB" id="A0A087T4K8"/>
<dbReference type="InterPro" id="IPR011701">
    <property type="entry name" value="MFS"/>
</dbReference>
<dbReference type="Proteomes" id="UP000054359">
    <property type="component" value="Unassembled WGS sequence"/>
</dbReference>
<dbReference type="GO" id="GO:0030672">
    <property type="term" value="C:synaptic vesicle membrane"/>
    <property type="evidence" value="ECO:0007669"/>
    <property type="project" value="TreeGrafter"/>
</dbReference>
<dbReference type="GO" id="GO:0015842">
    <property type="term" value="P:aminergic neurotransmitter loading into synaptic vesicle"/>
    <property type="evidence" value="ECO:0007669"/>
    <property type="project" value="TreeGrafter"/>
</dbReference>
<keyword evidence="4 6" id="KW-1133">Transmembrane helix</keyword>
<dbReference type="PROSITE" id="PS50850">
    <property type="entry name" value="MFS"/>
    <property type="match status" value="1"/>
</dbReference>
<evidence type="ECO:0000256" key="4">
    <source>
        <dbReference type="ARBA" id="ARBA00022989"/>
    </source>
</evidence>
<dbReference type="Gene3D" id="1.20.1250.20">
    <property type="entry name" value="MFS general substrate transporter like domains"/>
    <property type="match status" value="1"/>
</dbReference>
<dbReference type="InterPro" id="IPR050930">
    <property type="entry name" value="MFS_Vesicular_Transporter"/>
</dbReference>
<feature type="transmembrane region" description="Helical" evidence="6">
    <location>
        <begin position="155"/>
        <end position="174"/>
    </location>
</feature>
<evidence type="ECO:0000313" key="8">
    <source>
        <dbReference type="EMBL" id="KFM60047.1"/>
    </source>
</evidence>
<protein>
    <submittedName>
        <fullName evidence="8">Synaptic vesicular amine transporter</fullName>
    </submittedName>
</protein>
<proteinExistence type="predicted"/>
<evidence type="ECO:0000256" key="1">
    <source>
        <dbReference type="ARBA" id="ARBA00004141"/>
    </source>
</evidence>
<name>A0A087T4K8_STEMI</name>
<dbReference type="EMBL" id="KK113376">
    <property type="protein sequence ID" value="KFM60047.1"/>
    <property type="molecule type" value="Genomic_DNA"/>
</dbReference>
<feature type="transmembrane region" description="Helical" evidence="6">
    <location>
        <begin position="88"/>
        <end position="108"/>
    </location>
</feature>
<reference evidence="8 9" key="1">
    <citation type="submission" date="2013-11" db="EMBL/GenBank/DDBJ databases">
        <title>Genome sequencing of Stegodyphus mimosarum.</title>
        <authorList>
            <person name="Bechsgaard J."/>
        </authorList>
    </citation>
    <scope>NUCLEOTIDE SEQUENCE [LARGE SCALE GENOMIC DNA]</scope>
</reference>
<keyword evidence="5 6" id="KW-0472">Membrane</keyword>
<dbReference type="PANTHER" id="PTHR23506:SF4">
    <property type="entry name" value="PORTABELLA"/>
    <property type="match status" value="1"/>
</dbReference>
<keyword evidence="3 6" id="KW-0812">Transmembrane</keyword>
<dbReference type="Pfam" id="PF07690">
    <property type="entry name" value="MFS_1"/>
    <property type="match status" value="1"/>
</dbReference>
<sequence length="190" mass="20712">MAMIADRYPDDKERSKIMGITMGGIAAGVLIGYPFGSVIYDFVGKTPPLLTVAGFLFIDSALLLIFLRPHLEPERLLVGTSILKLMKDPYISVATGAICISTFAIAVLEPCLPLWLMESMDPPTWQLGTVFIPDSVGYLLGTNLFGFVTYKLGRWLTAMISMVVVGICALVIPYSSHMLQLVIPHFGLGL</sequence>
<feature type="non-terminal residue" evidence="8">
    <location>
        <position position="190"/>
    </location>
</feature>
<keyword evidence="2" id="KW-0813">Transport</keyword>
<keyword evidence="9" id="KW-1185">Reference proteome</keyword>
<evidence type="ECO:0000256" key="6">
    <source>
        <dbReference type="SAM" id="Phobius"/>
    </source>
</evidence>